<gene>
    <name evidence="2" type="ORF">NE663_05885</name>
</gene>
<accession>A0ABT1SKN9</accession>
<name>A0ABT1SKN9_9FIRM</name>
<dbReference type="Proteomes" id="UP001524435">
    <property type="component" value="Unassembled WGS sequence"/>
</dbReference>
<proteinExistence type="predicted"/>
<evidence type="ECO:0000256" key="1">
    <source>
        <dbReference type="SAM" id="MobiDB-lite"/>
    </source>
</evidence>
<organism evidence="2 3">
    <name type="scientific">Massilicoli timonensis</name>
    <dbReference type="NCBI Taxonomy" id="2015901"/>
    <lineage>
        <taxon>Bacteria</taxon>
        <taxon>Bacillati</taxon>
        <taxon>Bacillota</taxon>
        <taxon>Erysipelotrichia</taxon>
        <taxon>Erysipelotrichales</taxon>
        <taxon>Erysipelotrichaceae</taxon>
        <taxon>Massilicoli</taxon>
    </lineage>
</organism>
<keyword evidence="3" id="KW-1185">Reference proteome</keyword>
<evidence type="ECO:0000313" key="2">
    <source>
        <dbReference type="EMBL" id="MCQ5121790.1"/>
    </source>
</evidence>
<feature type="region of interest" description="Disordered" evidence="1">
    <location>
        <begin position="198"/>
        <end position="218"/>
    </location>
</feature>
<dbReference type="EMBL" id="JANGCH010000006">
    <property type="protein sequence ID" value="MCQ5121790.1"/>
    <property type="molecule type" value="Genomic_DNA"/>
</dbReference>
<comment type="caution">
    <text evidence="2">The sequence shown here is derived from an EMBL/GenBank/DDBJ whole genome shotgun (WGS) entry which is preliminary data.</text>
</comment>
<evidence type="ECO:0000313" key="3">
    <source>
        <dbReference type="Proteomes" id="UP001524435"/>
    </source>
</evidence>
<reference evidence="2 3" key="1">
    <citation type="submission" date="2022-06" db="EMBL/GenBank/DDBJ databases">
        <title>Isolation of gut microbiota from human fecal samples.</title>
        <authorList>
            <person name="Pamer E.G."/>
            <person name="Barat B."/>
            <person name="Waligurski E."/>
            <person name="Medina S."/>
            <person name="Paddock L."/>
            <person name="Mostad J."/>
        </authorList>
    </citation>
    <scope>NUCLEOTIDE SEQUENCE [LARGE SCALE GENOMIC DNA]</scope>
    <source>
        <strain evidence="2 3">DFI.6.1</strain>
    </source>
</reference>
<protein>
    <submittedName>
        <fullName evidence="2">Uncharacterized protein</fullName>
    </submittedName>
</protein>
<dbReference type="RefSeq" id="WP_256197718.1">
    <property type="nucleotide sequence ID" value="NZ_JANGCH010000006.1"/>
</dbReference>
<sequence>MTIYQEELLRRLPQLDCTGYYGYRDGLLHIFHGDAPFCRQTPEGFLRFYEDQFEALSQTELYDKIHQEVSAIREYVSLYEAAPQMEAEGVHDYRKLAEYGNIVLAGTYSENHGFMFTTWDQDKERGYVSGGDYSPNYAYAKESFVRRSGLLQEQRLFQPEEAENLYRCVEYARNHCETLTFEQSKALDELAEKLSFGYPEIEENPPTFEPEEGPQLNL</sequence>